<dbReference type="AlphaFoldDB" id="A0A9P6HBV5"/>
<accession>A0A9P6HBV5</accession>
<evidence type="ECO:0000313" key="4">
    <source>
        <dbReference type="Proteomes" id="UP000736335"/>
    </source>
</evidence>
<dbReference type="SUPFAM" id="SSF52540">
    <property type="entry name" value="P-loop containing nucleoside triphosphate hydrolases"/>
    <property type="match status" value="1"/>
</dbReference>
<evidence type="ECO:0000256" key="1">
    <source>
        <dbReference type="ARBA" id="ARBA00022737"/>
    </source>
</evidence>
<dbReference type="Proteomes" id="UP000736335">
    <property type="component" value="Unassembled WGS sequence"/>
</dbReference>
<name>A0A9P6HBV5_9AGAM</name>
<dbReference type="InterPro" id="IPR027417">
    <property type="entry name" value="P-loop_NTPase"/>
</dbReference>
<reference evidence="3" key="2">
    <citation type="submission" date="2020-11" db="EMBL/GenBank/DDBJ databases">
        <authorList>
            <consortium name="DOE Joint Genome Institute"/>
            <person name="Kuo A."/>
            <person name="Miyauchi S."/>
            <person name="Kiss E."/>
            <person name="Drula E."/>
            <person name="Kohler A."/>
            <person name="Sanchez-Garcia M."/>
            <person name="Andreopoulos B."/>
            <person name="Barry K.W."/>
            <person name="Bonito G."/>
            <person name="Buee M."/>
            <person name="Carver A."/>
            <person name="Chen C."/>
            <person name="Cichocki N."/>
            <person name="Clum A."/>
            <person name="Culley D."/>
            <person name="Crous P.W."/>
            <person name="Fauchery L."/>
            <person name="Girlanda M."/>
            <person name="Hayes R."/>
            <person name="Keri Z."/>
            <person name="Labutti K."/>
            <person name="Lipzen A."/>
            <person name="Lombard V."/>
            <person name="Magnuson J."/>
            <person name="Maillard F."/>
            <person name="Morin E."/>
            <person name="Murat C."/>
            <person name="Nolan M."/>
            <person name="Ohm R."/>
            <person name="Pangilinan J."/>
            <person name="Pereira M."/>
            <person name="Perotto S."/>
            <person name="Peter M."/>
            <person name="Riley R."/>
            <person name="Sitrit Y."/>
            <person name="Stielow B."/>
            <person name="Szollosi G."/>
            <person name="Zifcakova L."/>
            <person name="Stursova M."/>
            <person name="Spatafora J.W."/>
            <person name="Tedersoo L."/>
            <person name="Vaario L.-M."/>
            <person name="Yamada A."/>
            <person name="Yan M."/>
            <person name="Wang P."/>
            <person name="Xu J."/>
            <person name="Bruns T."/>
            <person name="Baldrian P."/>
            <person name="Vilgalys R."/>
            <person name="Henrissat B."/>
            <person name="Grigoriev I.V."/>
            <person name="Hibbett D."/>
            <person name="Nagy L.G."/>
            <person name="Martin F.M."/>
        </authorList>
    </citation>
    <scope>NUCLEOTIDE SEQUENCE</scope>
    <source>
        <strain evidence="3">UH-Tt-Lm1</strain>
    </source>
</reference>
<dbReference type="InterPro" id="IPR056884">
    <property type="entry name" value="NPHP3-like_N"/>
</dbReference>
<organism evidence="3 4">
    <name type="scientific">Thelephora terrestris</name>
    <dbReference type="NCBI Taxonomy" id="56493"/>
    <lineage>
        <taxon>Eukaryota</taxon>
        <taxon>Fungi</taxon>
        <taxon>Dikarya</taxon>
        <taxon>Basidiomycota</taxon>
        <taxon>Agaricomycotina</taxon>
        <taxon>Agaricomycetes</taxon>
        <taxon>Thelephorales</taxon>
        <taxon>Thelephoraceae</taxon>
        <taxon>Thelephora</taxon>
    </lineage>
</organism>
<comment type="caution">
    <text evidence="3">The sequence shown here is derived from an EMBL/GenBank/DDBJ whole genome shotgun (WGS) entry which is preliminary data.</text>
</comment>
<dbReference type="PANTHER" id="PTHR10039">
    <property type="entry name" value="AMELOGENIN"/>
    <property type="match status" value="1"/>
</dbReference>
<dbReference type="EMBL" id="WIUZ02000009">
    <property type="protein sequence ID" value="KAF9783857.1"/>
    <property type="molecule type" value="Genomic_DNA"/>
</dbReference>
<dbReference type="Gene3D" id="3.40.50.300">
    <property type="entry name" value="P-loop containing nucleotide triphosphate hydrolases"/>
    <property type="match status" value="1"/>
</dbReference>
<proteinExistence type="predicted"/>
<keyword evidence="4" id="KW-1185">Reference proteome</keyword>
<dbReference type="Pfam" id="PF24883">
    <property type="entry name" value="NPHP3_N"/>
    <property type="match status" value="1"/>
</dbReference>
<sequence length="320" mass="35960">MPIWSRRKAVVPPPYRRTSIISGITQDEQDAIWRETRDALRDIYISYNARSGQWTKVAKKMCEILYLMDVTETLLAGHPGRTAEEGSRERFSFLTDQMSKYLEINILVTEMKLEAEMTALGCIWEALHQPGDSRVCGEGTRDGVILGIKLWAQDPNGPSICWLTGIGRTGKSTIARTIAEHMSEDRLLGASFFCSRYSKDRSNLLSIFPTVAYQLARKYPKFRAAMVIRKKYTTFQDLVDDLIVQPLTKSAISTVIIIDALDECKGGESLIPILGQIVSESPGVKFLITSRREQGIRSGFNRIGGSRVHEFDLDRETGTS</sequence>
<evidence type="ECO:0000313" key="3">
    <source>
        <dbReference type="EMBL" id="KAF9783857.1"/>
    </source>
</evidence>
<gene>
    <name evidence="3" type="ORF">BJ322DRAFT_1067359</name>
</gene>
<feature type="domain" description="Nephrocystin 3-like N-terminal" evidence="2">
    <location>
        <begin position="149"/>
        <end position="291"/>
    </location>
</feature>
<reference evidence="3" key="1">
    <citation type="journal article" date="2020" name="Nat. Commun.">
        <title>Large-scale genome sequencing of mycorrhizal fungi provides insights into the early evolution of symbiotic traits.</title>
        <authorList>
            <person name="Miyauchi S."/>
            <person name="Kiss E."/>
            <person name="Kuo A."/>
            <person name="Drula E."/>
            <person name="Kohler A."/>
            <person name="Sanchez-Garcia M."/>
            <person name="Morin E."/>
            <person name="Andreopoulos B."/>
            <person name="Barry K.W."/>
            <person name="Bonito G."/>
            <person name="Buee M."/>
            <person name="Carver A."/>
            <person name="Chen C."/>
            <person name="Cichocki N."/>
            <person name="Clum A."/>
            <person name="Culley D."/>
            <person name="Crous P.W."/>
            <person name="Fauchery L."/>
            <person name="Girlanda M."/>
            <person name="Hayes R.D."/>
            <person name="Keri Z."/>
            <person name="LaButti K."/>
            <person name="Lipzen A."/>
            <person name="Lombard V."/>
            <person name="Magnuson J."/>
            <person name="Maillard F."/>
            <person name="Murat C."/>
            <person name="Nolan M."/>
            <person name="Ohm R.A."/>
            <person name="Pangilinan J."/>
            <person name="Pereira M.F."/>
            <person name="Perotto S."/>
            <person name="Peter M."/>
            <person name="Pfister S."/>
            <person name="Riley R."/>
            <person name="Sitrit Y."/>
            <person name="Stielow J.B."/>
            <person name="Szollosi G."/>
            <person name="Zifcakova L."/>
            <person name="Stursova M."/>
            <person name="Spatafora J.W."/>
            <person name="Tedersoo L."/>
            <person name="Vaario L.M."/>
            <person name="Yamada A."/>
            <person name="Yan M."/>
            <person name="Wang P."/>
            <person name="Xu J."/>
            <person name="Bruns T."/>
            <person name="Baldrian P."/>
            <person name="Vilgalys R."/>
            <person name="Dunand C."/>
            <person name="Henrissat B."/>
            <person name="Grigoriev I.V."/>
            <person name="Hibbett D."/>
            <person name="Nagy L.G."/>
            <person name="Martin F.M."/>
        </authorList>
    </citation>
    <scope>NUCLEOTIDE SEQUENCE</scope>
    <source>
        <strain evidence="3">UH-Tt-Lm1</strain>
    </source>
</reference>
<keyword evidence="1" id="KW-0677">Repeat</keyword>
<protein>
    <recommendedName>
        <fullName evidence="2">Nephrocystin 3-like N-terminal domain-containing protein</fullName>
    </recommendedName>
</protein>
<evidence type="ECO:0000259" key="2">
    <source>
        <dbReference type="Pfam" id="PF24883"/>
    </source>
</evidence>
<dbReference type="OrthoDB" id="163438at2759"/>